<dbReference type="RefSeq" id="WP_214913071.1">
    <property type="nucleotide sequence ID" value="NZ_JAGGNX010000004.1"/>
</dbReference>
<protein>
    <recommendedName>
        <fullName evidence="3">The BURPS668_1122 family of deaminases</fullName>
    </recommendedName>
</protein>
<reference evidence="1" key="1">
    <citation type="submission" date="2021-03" db="EMBL/GenBank/DDBJ databases">
        <title>Genomic analysis provides insights into the functional capacity of soil bacteria communities inhabiting an altitudinal gradient in the Atacama Desert.</title>
        <authorList>
            <person name="Gonzalez M."/>
            <person name="Maldonado J."/>
            <person name="Maza F."/>
            <person name="Hodar C."/>
            <person name="Cortes M."/>
            <person name="Palma R."/>
            <person name="Andreani C."/>
            <person name="Gaete A."/>
            <person name="Vasquez-Dean J."/>
            <person name="Acuna V."/>
            <person name="Aguado M."/>
            <person name="Mandakovic D."/>
            <person name="Latorre M."/>
            <person name="Orellana A."/>
            <person name="Gutierrez R."/>
            <person name="Montecino M."/>
            <person name="Allende M."/>
            <person name="Maass A."/>
            <person name="Cambiazo V."/>
        </authorList>
    </citation>
    <scope>NUCLEOTIDE SEQUENCE</scope>
    <source>
        <strain evidence="1">ISL-25</strain>
    </source>
</reference>
<name>A0A944DMH8_PSEFL</name>
<evidence type="ECO:0008006" key="3">
    <source>
        <dbReference type="Google" id="ProtNLM"/>
    </source>
</evidence>
<comment type="caution">
    <text evidence="1">The sequence shown here is derived from an EMBL/GenBank/DDBJ whole genome shotgun (WGS) entry which is preliminary data.</text>
</comment>
<dbReference type="Proteomes" id="UP000692896">
    <property type="component" value="Unassembled WGS sequence"/>
</dbReference>
<evidence type="ECO:0000313" key="2">
    <source>
        <dbReference type="Proteomes" id="UP000692896"/>
    </source>
</evidence>
<gene>
    <name evidence="1" type="ORF">J7E47_24625</name>
</gene>
<sequence>MLSTAAPGLSASLSPTPSYAEKHQGLLGDYEAMLSLVRNHQTPLQTLADSLVKPKRCSPMALENETGQRALHTLIQDKNYQALCKTLSAPHYHLIVTLKDGKAFYETLSRNRETTVQIPLNNDPIWNGLRGKIENAARLLGGQIRFDGQVTLARMTWFYGISPYSPHNTEQRNATMSALEEKRAHHTLGLGHGINIDALSTHTENQLIETVRDFLPTPQTPLLAYLGAADIDTLTTTQIRAKPSAYLEAVLQSTNARKLLTRLLQALGWFGARPGEDTAAGIGTQLLAKAIRLWLGDGQNESPDSIAGYPWQRSSNWGKSYGQIRAEFEAHLLSSKRAASVNQSILLARLYQPLFPPHFQIRDIPSQLPYRSSTVWVNFAHGVYLADAIDPTLLQRLGFQQLVDFPGQYASEATAEDLKLVTLTRLKPMLEWAVTNGLIAHKADGQYTPQDIQAAVKKLDSTLDSLNRAVNWLDSQPPERLNIARLKMAKLFANGRFVVDGRKLVKESSAYTAPVTRLSGPIGRLAPQTYTFVDVYASGQLTEHKWFVTRPDGKVITDVWFRIDHDATLQTNFAGPGFTAIPQQDRTLPDIEQTFKTHFDIYLSFIRSAYRTLIIHLLASLPLADRQALEQGVIKVYSLRKETTGIEANNETEDKTLPLRARNGFILETTTHRTTSYYELLPRAGVIRRRADIEPHHLGAERKIEHWRVSRGSAVSVDVLRHKTLPFDWDAHVNGTVPGAHAECQAILDPLGVTFGESNHSDADHSLPRTLESKITLDVARYIAEKLLFVDEKQLYERCYGETEFDRQKAKREKTLEIIKMFVPFWGSIEDLASGDRDRLVSGAFGLFTDFVVFARPLGKFASGSLKLVSAAGKLSIGKTLPAFAALTGSLLNATLNPLDGIASLLRAGSQSVYRFSKKGYLSLKTLSGRAGQYDFVQGMSQVTDPGRWRPLTINDQLSTVRGIDDVPVRNIAATGSADYRLIDPLSSRPYGPELGADVSPGRSHFSTRARTDTEVLVELPENARVREVLEIDGGRLFYVDDVPYRLKAGTLRRISHTDDSPPLRKLACRVRRAPDEVCKTRYVLPDQPAERPPAGEFSTELSWAPWFGDATFYPSIPKHPNDRALLAFEGKIYELKDGKLNTYKGKPQWIGLSSRVPIPRETITATLEFQTGLYGSIKVTGSAEKIDDIHQTGALIIPSIDEHFTYVFTRLNSDDYYMTRLRSTESVESPLSLKRLGPSDLTPGSLGEELQRVYIGSLNANNAARIYGRDQVERALDKIDEISIPIGAPSHPPSNMKWLKVSTYPAEAVLFDRRTRMIVSDLPNGAAVWQPTAQAPEAIQKSTANIFNALFTSPSIAGPSQSTGRTVTIHDAMQELQKTLPTKNQKNIAFADVITAAGNNEIYVSVSGIEDYTRHLPLFKSHSGHTQVTFNDATYFNVDGIRNAIDPASLTLSADGKLLAIPHLMDAPGTSDRLSRVTSADSESKLIAYISEKYPNPEDIKSITLATTLPPCESCAIVMKEFGHERGAEALNVIWGQRRKRPATEMSYSTDSD</sequence>
<dbReference type="EMBL" id="JAGGOB010000066">
    <property type="protein sequence ID" value="MBT2331906.1"/>
    <property type="molecule type" value="Genomic_DNA"/>
</dbReference>
<evidence type="ECO:0000313" key="1">
    <source>
        <dbReference type="EMBL" id="MBT2331906.1"/>
    </source>
</evidence>
<accession>A0A944DMH8</accession>
<organism evidence="1 2">
    <name type="scientific">Pseudomonas fluorescens</name>
    <dbReference type="NCBI Taxonomy" id="294"/>
    <lineage>
        <taxon>Bacteria</taxon>
        <taxon>Pseudomonadati</taxon>
        <taxon>Pseudomonadota</taxon>
        <taxon>Gammaproteobacteria</taxon>
        <taxon>Pseudomonadales</taxon>
        <taxon>Pseudomonadaceae</taxon>
        <taxon>Pseudomonas</taxon>
    </lineage>
</organism>
<proteinExistence type="predicted"/>